<protein>
    <recommendedName>
        <fullName evidence="2">Phage capsid-like C-terminal domain-containing protein</fullName>
    </recommendedName>
</protein>
<dbReference type="NCBIfam" id="TIGR01554">
    <property type="entry name" value="major_cap_HK97"/>
    <property type="match status" value="1"/>
</dbReference>
<accession>A0A826HVJ5</accession>
<reference evidence="3 4" key="1">
    <citation type="submission" date="2010-12" db="EMBL/GenBank/DDBJ databases">
        <title>The Genome Sequence of Lactobacillus paracasei subsp. paracasei strain 8700:2.</title>
        <authorList>
            <consortium name="The Broad Institute Genome Sequencing Platform"/>
            <person name="Ward D."/>
            <person name="Earl A."/>
            <person name="Feldgarden M."/>
            <person name="Young S.K."/>
            <person name="Gargeya S."/>
            <person name="Zeng Q."/>
            <person name="Alvarado L."/>
            <person name="Berlin A."/>
            <person name="Bochicchio J."/>
            <person name="Chapman S.B."/>
            <person name="Chen Z."/>
            <person name="Freedman E."/>
            <person name="Gellesch M."/>
            <person name="Goldberg J."/>
            <person name="Griggs A."/>
            <person name="Gujja S."/>
            <person name="Heilman E."/>
            <person name="Heiman D."/>
            <person name="Howarth C."/>
            <person name="Mehta T."/>
            <person name="Neiman D."/>
            <person name="Pearson M."/>
            <person name="Roberts A."/>
            <person name="Saif S."/>
            <person name="Shea T."/>
            <person name="Shenoy N."/>
            <person name="Sisk P."/>
            <person name="Stolte C."/>
            <person name="Sykes S."/>
            <person name="White J."/>
            <person name="Yandava C."/>
            <person name="Saulnier D."/>
            <person name="Haas B."/>
            <person name="Nusbaum C."/>
            <person name="Birren B."/>
        </authorList>
    </citation>
    <scope>NUCLEOTIDE SEQUENCE [LARGE SCALE GENOMIC DNA]</scope>
    <source>
        <strain evidence="3 4">8700:2</strain>
    </source>
</reference>
<sequence>MNKEEYLKQREALMNNARTAIDKGKSEDANKAMKSVKDLDAKWDQQTKDQANLAALDDHAPITLAQVAPASNIVGVGKSLEGTKLNTAAKTQPEYAHVWAKSLLGHTLNAAEQSVFDKENVRLNEGTPFSHQTGNTPTLIPNTVAAGIWKIAEEQYPAFADAKKFNVSGTLTINKHDGIVSGDAQWVDENAQADDEQNKFSQLVLKGYELNKVATVSWKMKSMSEEDFISFLTQELGDRLGVALGVAIHQGDGEHSPLGIETALKAEEGTPQVVTYKDQIAYKDITSTMAKIHSSFAGKAAVYANSKTIWNQLANIVDGQGRPLFIASPINGGVGSILGLVVKPDAGVNDGDVLIADVTDTVVVNINQALTVATEDHVKGRSTDYGAYAIADAGLLTTKGAALLTAVPKA</sequence>
<dbReference type="AlphaFoldDB" id="A0A826HVJ5"/>
<organism evidence="3 4">
    <name type="scientific">Lacticaseibacillus paracasei subsp. paracasei 8700:2</name>
    <dbReference type="NCBI Taxonomy" id="537973"/>
    <lineage>
        <taxon>Bacteria</taxon>
        <taxon>Bacillati</taxon>
        <taxon>Bacillota</taxon>
        <taxon>Bacilli</taxon>
        <taxon>Lactobacillales</taxon>
        <taxon>Lactobacillaceae</taxon>
        <taxon>Lacticaseibacillus</taxon>
    </lineage>
</organism>
<gene>
    <name evidence="3" type="ORF">LBPG_00044</name>
</gene>
<evidence type="ECO:0000313" key="3">
    <source>
        <dbReference type="EMBL" id="EEQ64595.1"/>
    </source>
</evidence>
<comment type="subcellular location">
    <subcellularLocation>
        <location evidence="1">Virion</location>
    </subcellularLocation>
</comment>
<dbReference type="RefSeq" id="WP_003657865.1">
    <property type="nucleotide sequence ID" value="NC_022112.1"/>
</dbReference>
<dbReference type="Proteomes" id="UP000015927">
    <property type="component" value="Chromosome"/>
</dbReference>
<proteinExistence type="predicted"/>
<dbReference type="GeneID" id="57089524"/>
<evidence type="ECO:0000259" key="2">
    <source>
        <dbReference type="Pfam" id="PF05065"/>
    </source>
</evidence>
<dbReference type="SUPFAM" id="SSF56563">
    <property type="entry name" value="Major capsid protein gp5"/>
    <property type="match status" value="1"/>
</dbReference>
<dbReference type="InterPro" id="IPR024455">
    <property type="entry name" value="Phage_capsid"/>
</dbReference>
<feature type="domain" description="Phage capsid-like C-terminal" evidence="2">
    <location>
        <begin position="139"/>
        <end position="395"/>
    </location>
</feature>
<dbReference type="EMBL" id="CP002391">
    <property type="protein sequence ID" value="EEQ64595.1"/>
    <property type="molecule type" value="Genomic_DNA"/>
</dbReference>
<dbReference type="Pfam" id="PF05065">
    <property type="entry name" value="Phage_capsid"/>
    <property type="match status" value="1"/>
</dbReference>
<dbReference type="InterPro" id="IPR054612">
    <property type="entry name" value="Phage_capsid-like_C"/>
</dbReference>
<evidence type="ECO:0000256" key="1">
    <source>
        <dbReference type="ARBA" id="ARBA00004328"/>
    </source>
</evidence>
<evidence type="ECO:0000313" key="4">
    <source>
        <dbReference type="Proteomes" id="UP000015927"/>
    </source>
</evidence>
<name>A0A826HVJ5_LACPA</name>
<dbReference type="KEGG" id="lpi:LBPG_00044"/>